<feature type="region of interest" description="Disordered" evidence="1">
    <location>
        <begin position="154"/>
        <end position="177"/>
    </location>
</feature>
<evidence type="ECO:0000256" key="1">
    <source>
        <dbReference type="SAM" id="MobiDB-lite"/>
    </source>
</evidence>
<keyword evidence="3" id="KW-1185">Reference proteome</keyword>
<dbReference type="SUPFAM" id="SSF52047">
    <property type="entry name" value="RNI-like"/>
    <property type="match status" value="1"/>
</dbReference>
<evidence type="ECO:0008006" key="4">
    <source>
        <dbReference type="Google" id="ProtNLM"/>
    </source>
</evidence>
<dbReference type="PANTHER" id="PTHR15032:SF4">
    <property type="entry name" value="N-ACYL-PHOSPHATIDYLETHANOLAMINE-HYDROLYZING PHOSPHOLIPASE D"/>
    <property type="match status" value="1"/>
</dbReference>
<dbReference type="EMBL" id="JAHRHY010000019">
    <property type="protein sequence ID" value="KAG9062450.1"/>
    <property type="molecule type" value="Genomic_DNA"/>
</dbReference>
<organism evidence="2 3">
    <name type="scientific">Linnemannia hyalina</name>
    <dbReference type="NCBI Taxonomy" id="64524"/>
    <lineage>
        <taxon>Eukaryota</taxon>
        <taxon>Fungi</taxon>
        <taxon>Fungi incertae sedis</taxon>
        <taxon>Mucoromycota</taxon>
        <taxon>Mortierellomycotina</taxon>
        <taxon>Mortierellomycetes</taxon>
        <taxon>Mortierellales</taxon>
        <taxon>Mortierellaceae</taxon>
        <taxon>Linnemannia</taxon>
    </lineage>
</organism>
<name>A0A9P7XJK8_9FUNG</name>
<dbReference type="OrthoDB" id="2408261at2759"/>
<gene>
    <name evidence="2" type="ORF">KI688_005365</name>
</gene>
<dbReference type="Proteomes" id="UP000707451">
    <property type="component" value="Unassembled WGS sequence"/>
</dbReference>
<dbReference type="SUPFAM" id="SSF56281">
    <property type="entry name" value="Metallo-hydrolase/oxidoreductase"/>
    <property type="match status" value="1"/>
</dbReference>
<reference evidence="2" key="1">
    <citation type="submission" date="2021-06" db="EMBL/GenBank/DDBJ databases">
        <title>Genome Sequence of Mortierella hyaline Strain SCG-10, a Cold-Adapted, Nitrate-Reducing Fungus Isolated from Soil in Minnesota, USA.</title>
        <authorList>
            <person name="Aldossari N."/>
        </authorList>
    </citation>
    <scope>NUCLEOTIDE SEQUENCE</scope>
    <source>
        <strain evidence="2">SCG-10</strain>
    </source>
</reference>
<dbReference type="InterPro" id="IPR032675">
    <property type="entry name" value="LRR_dom_sf"/>
</dbReference>
<dbReference type="Gene3D" id="3.60.15.10">
    <property type="entry name" value="Ribonuclease Z/Hydroxyacylglutathione hydrolase-like"/>
    <property type="match status" value="1"/>
</dbReference>
<evidence type="ECO:0000313" key="3">
    <source>
        <dbReference type="Proteomes" id="UP000707451"/>
    </source>
</evidence>
<dbReference type="PANTHER" id="PTHR15032">
    <property type="entry name" value="N-ACYL-PHOSPHATIDYLETHANOLAMINE-HYDROLYZING PHOSPHOLIPASE D"/>
    <property type="match status" value="1"/>
</dbReference>
<dbReference type="InterPro" id="IPR036866">
    <property type="entry name" value="RibonucZ/Hydroxyglut_hydro"/>
</dbReference>
<dbReference type="AlphaFoldDB" id="A0A9P7XJK8"/>
<sequence length="726" mass="83202">MRIMHKLFGEQDIFAYIVRYLNPQSQVACLQVSRHFHEVIAPEIYTSVTLGPMQDYRPSLETWRRYSSLVTALSFDGFISAEYLGAGFRNLKSLSLINDEDSYHFQQGTDNEIMEALLKVIKENPRLCQWLFESPYPALSAKVWEAIEGTAHKSPEASKVESHNPQDSTATHTEYSSTSVVIAPQGGSDIHRVSFRTVKERVLHGRLRSGIELLQVTPASISQEALPWATSACEKAEALLMIPAKLESFGAPKELPDRVLPRLYAPIAHYVGLHNVRQCSSMEQLEFLSHFNQARGIYWNIYKRPYVAKWKRVPPTIKDWKQWIRPDTTWPHLRSLVLCCYRLVDAELDNQFLVFPDDCVAHALKCIPRGQLEQFWWHGAQMGPLGIEALAGHFSTLREVKLELTSSLEQSAYIQRIMESCMHLQVLRAGYLSVGDMRRGRPWACMGLKSLSLRFNMQEDRIENISNNNTTIARPATAERERGDYKKSQRYVFSRLSELVLLEELTSIPLQAAGPNFHETWHLDFQLRYGLDALSTLQLLKRLVVSFTKQQMNAKDINWMVREWKSLQSIEGSLNPEWRQEVTLETILSPSPAQTQLPKMLNINKVSIDTSSSSSGTKVDGVNILFDPAFSDRCNLQDPNDLPICWTDFPRVDIVVISHNHYGHLDLTTIQKFQKDYKSFFYVQFGNKVCFHSPGIKDKVAECDWYVRSFQLSGENVSHRYEQSGM</sequence>
<feature type="compositionally biased region" description="Basic and acidic residues" evidence="1">
    <location>
        <begin position="154"/>
        <end position="164"/>
    </location>
</feature>
<evidence type="ECO:0000313" key="2">
    <source>
        <dbReference type="EMBL" id="KAG9062450.1"/>
    </source>
</evidence>
<dbReference type="GO" id="GO:0005737">
    <property type="term" value="C:cytoplasm"/>
    <property type="evidence" value="ECO:0007669"/>
    <property type="project" value="TreeGrafter"/>
</dbReference>
<proteinExistence type="predicted"/>
<dbReference type="Gene3D" id="3.80.10.10">
    <property type="entry name" value="Ribonuclease Inhibitor"/>
    <property type="match status" value="1"/>
</dbReference>
<feature type="compositionally biased region" description="Polar residues" evidence="1">
    <location>
        <begin position="165"/>
        <end position="177"/>
    </location>
</feature>
<comment type="caution">
    <text evidence="2">The sequence shown here is derived from an EMBL/GenBank/DDBJ whole genome shotgun (WGS) entry which is preliminary data.</text>
</comment>
<accession>A0A9P7XJK8</accession>
<protein>
    <recommendedName>
        <fullName evidence="4">Metallo-beta-lactamase domain-containing protein</fullName>
    </recommendedName>
</protein>